<dbReference type="Pfam" id="PF08868">
    <property type="entry name" value="YugN"/>
    <property type="match status" value="1"/>
</dbReference>
<reference evidence="2 3" key="1">
    <citation type="submission" date="2016-01" db="EMBL/GenBank/DDBJ databases">
        <title>Complete genome sequence of strain Lentibacillus amyloliquefaciens LAM0015T isolated from saline sediment.</title>
        <authorList>
            <person name="Wang J.-L."/>
            <person name="He M.-X."/>
        </authorList>
    </citation>
    <scope>NUCLEOTIDE SEQUENCE [LARGE SCALE GENOMIC DNA]</scope>
    <source>
        <strain evidence="2 3">LAM0015</strain>
    </source>
</reference>
<feature type="compositionally biased region" description="Basic and acidic residues" evidence="1">
    <location>
        <begin position="83"/>
        <end position="92"/>
    </location>
</feature>
<feature type="compositionally biased region" description="Polar residues" evidence="1">
    <location>
        <begin position="93"/>
        <end position="105"/>
    </location>
</feature>
<dbReference type="STRING" id="1472767.AOX59_00605"/>
<evidence type="ECO:0000256" key="1">
    <source>
        <dbReference type="SAM" id="MobiDB-lite"/>
    </source>
</evidence>
<sequence>MIRLQSNIENTIYPLFVLEERLKPGGDIIAANWDYINEVVELTIEDQGHHYVLRIPFYAVAGSLNYPGVTVRVDQPYILDYKGETRNGRGTDEGTSPAGSKFQSSVNLPDAPELHLTGERIMRNIEQLLLPG</sequence>
<dbReference type="OrthoDB" id="2988890at2"/>
<gene>
    <name evidence="2" type="ORF">AOX59_00605</name>
</gene>
<dbReference type="InterPro" id="IPR036491">
    <property type="entry name" value="YugN-like_sf"/>
</dbReference>
<feature type="region of interest" description="Disordered" evidence="1">
    <location>
        <begin position="83"/>
        <end position="105"/>
    </location>
</feature>
<keyword evidence="3" id="KW-1185">Reference proteome</keyword>
<protein>
    <recommendedName>
        <fullName evidence="4">YugN-like family protein</fullName>
    </recommendedName>
</protein>
<dbReference type="Proteomes" id="UP000050331">
    <property type="component" value="Chromosome"/>
</dbReference>
<dbReference type="Gene3D" id="3.30.310.100">
    <property type="entry name" value="YugN-like"/>
    <property type="match status" value="1"/>
</dbReference>
<name>A0A0U4F9R7_9BACI</name>
<dbReference type="EMBL" id="CP013862">
    <property type="protein sequence ID" value="ALX47229.1"/>
    <property type="molecule type" value="Genomic_DNA"/>
</dbReference>
<dbReference type="KEGG" id="lao:AOX59_00605"/>
<proteinExistence type="predicted"/>
<dbReference type="InterPro" id="IPR014967">
    <property type="entry name" value="Uncharacterised_YugN-like"/>
</dbReference>
<dbReference type="AlphaFoldDB" id="A0A0U4F9R7"/>
<dbReference type="SUPFAM" id="SSF160755">
    <property type="entry name" value="YugN-like"/>
    <property type="match status" value="1"/>
</dbReference>
<evidence type="ECO:0000313" key="3">
    <source>
        <dbReference type="Proteomes" id="UP000050331"/>
    </source>
</evidence>
<evidence type="ECO:0000313" key="2">
    <source>
        <dbReference type="EMBL" id="ALX47229.1"/>
    </source>
</evidence>
<dbReference type="RefSeq" id="WP_068440345.1">
    <property type="nucleotide sequence ID" value="NZ_CP013862.1"/>
</dbReference>
<accession>A0A0U4F9R7</accession>
<organism evidence="2 3">
    <name type="scientific">Lentibacillus amyloliquefaciens</name>
    <dbReference type="NCBI Taxonomy" id="1472767"/>
    <lineage>
        <taxon>Bacteria</taxon>
        <taxon>Bacillati</taxon>
        <taxon>Bacillota</taxon>
        <taxon>Bacilli</taxon>
        <taxon>Bacillales</taxon>
        <taxon>Bacillaceae</taxon>
        <taxon>Lentibacillus</taxon>
    </lineage>
</organism>
<evidence type="ECO:0008006" key="4">
    <source>
        <dbReference type="Google" id="ProtNLM"/>
    </source>
</evidence>